<keyword evidence="13" id="KW-1185">Reference proteome</keyword>
<dbReference type="CDD" id="cd00553">
    <property type="entry name" value="NAD_synthase"/>
    <property type="match status" value="1"/>
</dbReference>
<dbReference type="RefSeq" id="WP_230741569.1">
    <property type="nucleotide sequence ID" value="NZ_PGCK01000005.1"/>
</dbReference>
<dbReference type="PANTHER" id="PTHR23090:SF9">
    <property type="entry name" value="GLUTAMINE-DEPENDENT NAD(+) SYNTHETASE"/>
    <property type="match status" value="1"/>
</dbReference>
<comment type="pathway">
    <text evidence="8">Cofactor biosynthesis; NAD(+) biosynthesis; NAD(+) from deamido-NAD(+) (ammonia route): step 1/1.</text>
</comment>
<dbReference type="FunFam" id="3.40.50.620:FF:000106">
    <property type="entry name" value="Glutamine-dependent NAD(+) synthetase"/>
    <property type="match status" value="1"/>
</dbReference>
<name>A0AAP2W5W6_9EURY</name>
<keyword evidence="3 8" id="KW-0479">Metal-binding</keyword>
<keyword evidence="6 8" id="KW-0460">Magnesium</keyword>
<dbReference type="GO" id="GO:0004359">
    <property type="term" value="F:glutaminase activity"/>
    <property type="evidence" value="ECO:0007669"/>
    <property type="project" value="InterPro"/>
</dbReference>
<dbReference type="GO" id="GO:0005524">
    <property type="term" value="F:ATP binding"/>
    <property type="evidence" value="ECO:0007669"/>
    <property type="project" value="UniProtKB-UniRule"/>
</dbReference>
<comment type="catalytic activity">
    <reaction evidence="8 10">
        <text>deamido-NAD(+) + NH4(+) + ATP = AMP + diphosphate + NAD(+) + H(+)</text>
        <dbReference type="Rhea" id="RHEA:21188"/>
        <dbReference type="ChEBI" id="CHEBI:15378"/>
        <dbReference type="ChEBI" id="CHEBI:28938"/>
        <dbReference type="ChEBI" id="CHEBI:30616"/>
        <dbReference type="ChEBI" id="CHEBI:33019"/>
        <dbReference type="ChEBI" id="CHEBI:57540"/>
        <dbReference type="ChEBI" id="CHEBI:58437"/>
        <dbReference type="ChEBI" id="CHEBI:456215"/>
        <dbReference type="EC" id="6.3.1.5"/>
    </reaction>
</comment>
<dbReference type="Gene3D" id="3.40.50.620">
    <property type="entry name" value="HUPs"/>
    <property type="match status" value="1"/>
</dbReference>
<feature type="binding site" evidence="8">
    <location>
        <position position="43"/>
    </location>
    <ligand>
        <name>Mg(2+)</name>
        <dbReference type="ChEBI" id="CHEBI:18420"/>
    </ligand>
</feature>
<dbReference type="Pfam" id="PF02540">
    <property type="entry name" value="NAD_synthase"/>
    <property type="match status" value="1"/>
</dbReference>
<dbReference type="GO" id="GO:0009435">
    <property type="term" value="P:NAD+ biosynthetic process"/>
    <property type="evidence" value="ECO:0007669"/>
    <property type="project" value="UniProtKB-UniRule"/>
</dbReference>
<dbReference type="NCBIfam" id="NF010587">
    <property type="entry name" value="PRK13980.1"/>
    <property type="match status" value="1"/>
</dbReference>
<feature type="binding site" evidence="8">
    <location>
        <begin position="37"/>
        <end position="44"/>
    </location>
    <ligand>
        <name>ATP</name>
        <dbReference type="ChEBI" id="CHEBI:30616"/>
    </ligand>
</feature>
<gene>
    <name evidence="8" type="primary">nadE</name>
    <name evidence="12" type="ORF">CUJ83_06940</name>
</gene>
<feature type="domain" description="NAD/GMP synthase" evidence="11">
    <location>
        <begin position="16"/>
        <end position="257"/>
    </location>
</feature>
<evidence type="ECO:0000256" key="2">
    <source>
        <dbReference type="ARBA" id="ARBA00022598"/>
    </source>
</evidence>
<dbReference type="NCBIfam" id="TIGR00552">
    <property type="entry name" value="nadE"/>
    <property type="match status" value="1"/>
</dbReference>
<proteinExistence type="inferred from homology"/>
<evidence type="ECO:0000313" key="13">
    <source>
        <dbReference type="Proteomes" id="UP001320159"/>
    </source>
</evidence>
<evidence type="ECO:0000256" key="10">
    <source>
        <dbReference type="RuleBase" id="RU003812"/>
    </source>
</evidence>
<keyword evidence="7 8" id="KW-0520">NAD</keyword>
<feature type="binding site" evidence="8">
    <location>
        <position position="192"/>
    </location>
    <ligand>
        <name>ATP</name>
        <dbReference type="ChEBI" id="CHEBI:30616"/>
    </ligand>
</feature>
<evidence type="ECO:0000256" key="4">
    <source>
        <dbReference type="ARBA" id="ARBA00022741"/>
    </source>
</evidence>
<organism evidence="12 13">
    <name type="scientific">Methanooceanicella nereidis</name>
    <dbReference type="NCBI Taxonomy" id="2052831"/>
    <lineage>
        <taxon>Archaea</taxon>
        <taxon>Methanobacteriati</taxon>
        <taxon>Methanobacteriota</taxon>
        <taxon>Stenosarchaea group</taxon>
        <taxon>Methanomicrobia</taxon>
        <taxon>Methanocellales</taxon>
        <taxon>Methanocellaceae</taxon>
        <taxon>Methanooceanicella</taxon>
    </lineage>
</organism>
<evidence type="ECO:0000256" key="3">
    <source>
        <dbReference type="ARBA" id="ARBA00022723"/>
    </source>
</evidence>
<evidence type="ECO:0000256" key="9">
    <source>
        <dbReference type="RuleBase" id="RU003811"/>
    </source>
</evidence>
<evidence type="ECO:0000256" key="7">
    <source>
        <dbReference type="ARBA" id="ARBA00023027"/>
    </source>
</evidence>
<keyword evidence="4 8" id="KW-0547">Nucleotide-binding</keyword>
<dbReference type="GO" id="GO:0008795">
    <property type="term" value="F:NAD+ synthase activity"/>
    <property type="evidence" value="ECO:0007669"/>
    <property type="project" value="UniProtKB-UniRule"/>
</dbReference>
<dbReference type="SUPFAM" id="SSF52402">
    <property type="entry name" value="Adenine nucleotide alpha hydrolases-like"/>
    <property type="match status" value="1"/>
</dbReference>
<accession>A0AAP2W5W6</accession>
<evidence type="ECO:0000313" key="12">
    <source>
        <dbReference type="EMBL" id="MCD1294733.1"/>
    </source>
</evidence>
<dbReference type="PANTHER" id="PTHR23090">
    <property type="entry name" value="NH 3 /GLUTAMINE-DEPENDENT NAD + SYNTHETASE"/>
    <property type="match status" value="1"/>
</dbReference>
<sequence>MEGLELSKESLVKCENKIMESIVRVVELSNSNGAILAISGGIDSALVATLASRVVDVYGLIMPDSTSTDPDDIQHARELAESLGIDYEIIDISSIVQAIYRSRPELGPEECKLAYANVKPRVRMIMNYFAANLDGRIVLGTGNKTELCLGYFTKYGDGGVDILPIGDLYKTRVWQLSRHLGIPEHIVSKAPSAGLWKGQTDEAELGLSYKTADMILYAMFDKGLTREQIKKETGVDDESIDKVMQRIRGSEHKRIMPPIVKLDV</sequence>
<dbReference type="GO" id="GO:0046872">
    <property type="term" value="F:metal ion binding"/>
    <property type="evidence" value="ECO:0007669"/>
    <property type="project" value="UniProtKB-KW"/>
</dbReference>
<dbReference type="AlphaFoldDB" id="A0AAP2W5W6"/>
<feature type="binding site" evidence="8">
    <location>
        <position position="141"/>
    </location>
    <ligand>
        <name>ATP</name>
        <dbReference type="ChEBI" id="CHEBI:30616"/>
    </ligand>
</feature>
<feature type="binding site" description="in other chain" evidence="8">
    <location>
        <position position="154"/>
    </location>
    <ligand>
        <name>deamido-NAD(+)</name>
        <dbReference type="ChEBI" id="CHEBI:58437"/>
        <note>ligand shared between two neighboring subunits</note>
    </ligand>
</feature>
<feature type="binding site" evidence="8">
    <location>
        <position position="146"/>
    </location>
    <ligand>
        <name>Mg(2+)</name>
        <dbReference type="ChEBI" id="CHEBI:18420"/>
    </ligand>
</feature>
<dbReference type="InterPro" id="IPR003694">
    <property type="entry name" value="NAD_synthase"/>
</dbReference>
<feature type="binding site" description="in other chain" evidence="8">
    <location>
        <begin position="252"/>
        <end position="253"/>
    </location>
    <ligand>
        <name>deamido-NAD(+)</name>
        <dbReference type="ChEBI" id="CHEBI:58437"/>
        <note>ligand shared between two neighboring subunits</note>
    </ligand>
</feature>
<dbReference type="Proteomes" id="UP001320159">
    <property type="component" value="Unassembled WGS sequence"/>
</dbReference>
<evidence type="ECO:0000256" key="1">
    <source>
        <dbReference type="ARBA" id="ARBA00005859"/>
    </source>
</evidence>
<evidence type="ECO:0000259" key="11">
    <source>
        <dbReference type="Pfam" id="PF02540"/>
    </source>
</evidence>
<feature type="binding site" description="in other chain" evidence="8">
    <location>
        <position position="121"/>
    </location>
    <ligand>
        <name>deamido-NAD(+)</name>
        <dbReference type="ChEBI" id="CHEBI:58437"/>
        <note>ligand shared between two neighboring subunits</note>
    </ligand>
</feature>
<dbReference type="InterPro" id="IPR014729">
    <property type="entry name" value="Rossmann-like_a/b/a_fold"/>
</dbReference>
<dbReference type="InterPro" id="IPR022926">
    <property type="entry name" value="NH(3)-dep_NAD(+)_synth"/>
</dbReference>
<dbReference type="InterPro" id="IPR022310">
    <property type="entry name" value="NAD/GMP_synthase"/>
</dbReference>
<dbReference type="EC" id="6.3.1.5" evidence="8 10"/>
<evidence type="ECO:0000256" key="6">
    <source>
        <dbReference type="ARBA" id="ARBA00022842"/>
    </source>
</evidence>
<evidence type="ECO:0000256" key="8">
    <source>
        <dbReference type="HAMAP-Rule" id="MF_00193"/>
    </source>
</evidence>
<comment type="subunit">
    <text evidence="8">Homodimer.</text>
</comment>
<reference evidence="12 13" key="1">
    <citation type="submission" date="2017-11" db="EMBL/GenBank/DDBJ databases">
        <title>Isolation and Characterization of Family Methanocellaceae Species from Potential Methane Hydrate Area Offshore Southwestern Taiwan.</title>
        <authorList>
            <person name="Zhang W.-L."/>
            <person name="Chen W.-C."/>
            <person name="Lai M.-C."/>
            <person name="Chen S.-C."/>
        </authorList>
    </citation>
    <scope>NUCLEOTIDE SEQUENCE [LARGE SCALE GENOMIC DNA]</scope>
    <source>
        <strain evidence="12 13">CWC-04</strain>
    </source>
</reference>
<dbReference type="HAMAP" id="MF_00193">
    <property type="entry name" value="NadE_ammonia_dep"/>
    <property type="match status" value="1"/>
</dbReference>
<dbReference type="GO" id="GO:0003952">
    <property type="term" value="F:NAD+ synthase (glutamine-hydrolyzing) activity"/>
    <property type="evidence" value="ECO:0007669"/>
    <property type="project" value="InterPro"/>
</dbReference>
<dbReference type="EMBL" id="PGCK01000005">
    <property type="protein sequence ID" value="MCD1294733.1"/>
    <property type="molecule type" value="Genomic_DNA"/>
</dbReference>
<comment type="caution">
    <text evidence="12">The sequence shown here is derived from an EMBL/GenBank/DDBJ whole genome shotgun (WGS) entry which is preliminary data.</text>
</comment>
<dbReference type="GO" id="GO:0005737">
    <property type="term" value="C:cytoplasm"/>
    <property type="evidence" value="ECO:0007669"/>
    <property type="project" value="InterPro"/>
</dbReference>
<keyword evidence="5 8" id="KW-0067">ATP-binding</keyword>
<evidence type="ECO:0000256" key="5">
    <source>
        <dbReference type="ARBA" id="ARBA00022840"/>
    </source>
</evidence>
<comment type="function">
    <text evidence="8">Catalyzes the ATP-dependent amidation of deamido-NAD to form NAD. Uses ammonia as a nitrogen source.</text>
</comment>
<protein>
    <recommendedName>
        <fullName evidence="8 10">NH(3)-dependent NAD(+) synthetase</fullName>
        <ecNumber evidence="8 10">6.3.1.5</ecNumber>
    </recommendedName>
</protein>
<comment type="similarity">
    <text evidence="1 8 9">Belongs to the NAD synthetase family.</text>
</comment>
<feature type="binding site" evidence="8">
    <location>
        <position position="161"/>
    </location>
    <ligand>
        <name>deamido-NAD(+)</name>
        <dbReference type="ChEBI" id="CHEBI:58437"/>
        <note>ligand shared between two neighboring subunits</note>
    </ligand>
</feature>
<feature type="binding site" evidence="8">
    <location>
        <position position="170"/>
    </location>
    <ligand>
        <name>ATP</name>
        <dbReference type="ChEBI" id="CHEBI:30616"/>
    </ligand>
</feature>
<keyword evidence="2 8" id="KW-0436">Ligase</keyword>